<gene>
    <name evidence="2" type="ORF">GCM10007422_17760</name>
</gene>
<evidence type="ECO:0000313" key="3">
    <source>
        <dbReference type="Proteomes" id="UP000642938"/>
    </source>
</evidence>
<name>A0ABQ1XTY6_9SPHI</name>
<accession>A0ABQ1XTY6</accession>
<reference evidence="3" key="1">
    <citation type="journal article" date="2019" name="Int. J. Syst. Evol. Microbiol.">
        <title>The Global Catalogue of Microorganisms (GCM) 10K type strain sequencing project: providing services to taxonomists for standard genome sequencing and annotation.</title>
        <authorList>
            <consortium name="The Broad Institute Genomics Platform"/>
            <consortium name="The Broad Institute Genome Sequencing Center for Infectious Disease"/>
            <person name="Wu L."/>
            <person name="Ma J."/>
        </authorList>
    </citation>
    <scope>NUCLEOTIDE SEQUENCE [LARGE SCALE GENOMIC DNA]</scope>
    <source>
        <strain evidence="3">CGMCC 1.15287</strain>
    </source>
</reference>
<evidence type="ECO:0000313" key="2">
    <source>
        <dbReference type="EMBL" id="GGH02983.1"/>
    </source>
</evidence>
<dbReference type="EMBL" id="BMHZ01000002">
    <property type="protein sequence ID" value="GGH02983.1"/>
    <property type="molecule type" value="Genomic_DNA"/>
</dbReference>
<evidence type="ECO:0000256" key="1">
    <source>
        <dbReference type="SAM" id="MobiDB-lite"/>
    </source>
</evidence>
<proteinExistence type="predicted"/>
<dbReference type="Proteomes" id="UP000642938">
    <property type="component" value="Unassembled WGS sequence"/>
</dbReference>
<protein>
    <submittedName>
        <fullName evidence="2">Uncharacterized protein</fullName>
    </submittedName>
</protein>
<organism evidence="2 3">
    <name type="scientific">Pedobacter zeae</name>
    <dbReference type="NCBI Taxonomy" id="1737356"/>
    <lineage>
        <taxon>Bacteria</taxon>
        <taxon>Pseudomonadati</taxon>
        <taxon>Bacteroidota</taxon>
        <taxon>Sphingobacteriia</taxon>
        <taxon>Sphingobacteriales</taxon>
        <taxon>Sphingobacteriaceae</taxon>
        <taxon>Pedobacter</taxon>
    </lineage>
</organism>
<feature type="region of interest" description="Disordered" evidence="1">
    <location>
        <begin position="1"/>
        <end position="23"/>
    </location>
</feature>
<sequence length="80" mass="8917">MQSKDKNIKTRNTKMKNTGPQLPADQLADIVGCSVSTVKKVRTNKRSDETVTGLKVKVFDELYEAGTTELISHIKQIVKI</sequence>
<keyword evidence="3" id="KW-1185">Reference proteome</keyword>
<comment type="caution">
    <text evidence="2">The sequence shown here is derived from an EMBL/GenBank/DDBJ whole genome shotgun (WGS) entry which is preliminary data.</text>
</comment>